<evidence type="ECO:0000256" key="2">
    <source>
        <dbReference type="ARBA" id="ARBA00051243"/>
    </source>
</evidence>
<evidence type="ECO:0000256" key="4">
    <source>
        <dbReference type="SAM" id="Phobius"/>
    </source>
</evidence>
<evidence type="ECO:0000313" key="6">
    <source>
        <dbReference type="Proteomes" id="UP000694920"/>
    </source>
</evidence>
<dbReference type="GO" id="GO:0005030">
    <property type="term" value="F:neurotrophin receptor activity"/>
    <property type="evidence" value="ECO:0007669"/>
    <property type="project" value="TreeGrafter"/>
</dbReference>
<dbReference type="GO" id="GO:0005524">
    <property type="term" value="F:ATP binding"/>
    <property type="evidence" value="ECO:0007669"/>
    <property type="project" value="UniProtKB-UniRule"/>
</dbReference>
<dbReference type="SUPFAM" id="SSF56112">
    <property type="entry name" value="Protein kinase-like (PK-like)"/>
    <property type="match status" value="1"/>
</dbReference>
<dbReference type="SMART" id="SM00219">
    <property type="entry name" value="TyrKc"/>
    <property type="match status" value="1"/>
</dbReference>
<dbReference type="PANTHER" id="PTHR24416:SF619">
    <property type="entry name" value="TYROSINE-PROTEIN KINASE TRANSMEMBRANE RECEPTOR ROR-LIKE PROTEIN"/>
    <property type="match status" value="1"/>
</dbReference>
<dbReference type="GO" id="GO:1990090">
    <property type="term" value="P:cellular response to nerve growth factor stimulus"/>
    <property type="evidence" value="ECO:0007669"/>
    <property type="project" value="TreeGrafter"/>
</dbReference>
<comment type="subcellular location">
    <subcellularLocation>
        <location evidence="1">Membrane</location>
        <topology evidence="1">Single-pass membrane protein</topology>
    </subcellularLocation>
</comment>
<keyword evidence="4" id="KW-1133">Transmembrane helix</keyword>
<dbReference type="InterPro" id="IPR017441">
    <property type="entry name" value="Protein_kinase_ATP_BS"/>
</dbReference>
<keyword evidence="6" id="KW-1185">Reference proteome</keyword>
<dbReference type="GO" id="GO:0051897">
    <property type="term" value="P:positive regulation of phosphatidylinositol 3-kinase/protein kinase B signal transduction"/>
    <property type="evidence" value="ECO:0007669"/>
    <property type="project" value="TreeGrafter"/>
</dbReference>
<dbReference type="Gene3D" id="3.30.200.20">
    <property type="entry name" value="Phosphorylase Kinase, domain 1"/>
    <property type="match status" value="1"/>
</dbReference>
<comment type="catalytic activity">
    <reaction evidence="2">
        <text>L-tyrosyl-[protein] + ATP = O-phospho-L-tyrosyl-[protein] + ADP + H(+)</text>
        <dbReference type="Rhea" id="RHEA:10596"/>
        <dbReference type="Rhea" id="RHEA-COMP:10136"/>
        <dbReference type="Rhea" id="RHEA-COMP:20101"/>
        <dbReference type="ChEBI" id="CHEBI:15378"/>
        <dbReference type="ChEBI" id="CHEBI:30616"/>
        <dbReference type="ChEBI" id="CHEBI:46858"/>
        <dbReference type="ChEBI" id="CHEBI:61978"/>
        <dbReference type="ChEBI" id="CHEBI:456216"/>
        <dbReference type="EC" id="2.7.10.1"/>
    </reaction>
</comment>
<dbReference type="GeneID" id="107268134"/>
<dbReference type="InterPro" id="IPR000719">
    <property type="entry name" value="Prot_kinase_dom"/>
</dbReference>
<evidence type="ECO:0000259" key="5">
    <source>
        <dbReference type="PROSITE" id="PS50011"/>
    </source>
</evidence>
<dbReference type="GO" id="GO:0043121">
    <property type="term" value="F:neurotrophin binding"/>
    <property type="evidence" value="ECO:0007669"/>
    <property type="project" value="TreeGrafter"/>
</dbReference>
<dbReference type="PRINTS" id="PR00109">
    <property type="entry name" value="TYRKINASE"/>
</dbReference>
<dbReference type="GO" id="GO:0004714">
    <property type="term" value="F:transmembrane receptor protein tyrosine kinase activity"/>
    <property type="evidence" value="ECO:0007669"/>
    <property type="project" value="UniProtKB-EC"/>
</dbReference>
<dbReference type="GO" id="GO:0010976">
    <property type="term" value="P:positive regulation of neuron projection development"/>
    <property type="evidence" value="ECO:0007669"/>
    <property type="project" value="TreeGrafter"/>
</dbReference>
<dbReference type="GO" id="GO:0030424">
    <property type="term" value="C:axon"/>
    <property type="evidence" value="ECO:0007669"/>
    <property type="project" value="TreeGrafter"/>
</dbReference>
<keyword evidence="3" id="KW-0547">Nucleotide-binding</keyword>
<accession>A0AAJ7BWE5</accession>
<dbReference type="KEGG" id="ccin:107268134"/>
<proteinExistence type="predicted"/>
<dbReference type="PROSITE" id="PS00109">
    <property type="entry name" value="PROTEIN_KINASE_TYR"/>
    <property type="match status" value="1"/>
</dbReference>
<name>A0AAJ7BWE5_CEPCN</name>
<keyword evidence="4" id="KW-0472">Membrane</keyword>
<dbReference type="Gene3D" id="1.10.510.10">
    <property type="entry name" value="Transferase(Phosphotransferase) domain 1"/>
    <property type="match status" value="1"/>
</dbReference>
<dbReference type="GO" id="GO:0007169">
    <property type="term" value="P:cell surface receptor protein tyrosine kinase signaling pathway"/>
    <property type="evidence" value="ECO:0007669"/>
    <property type="project" value="TreeGrafter"/>
</dbReference>
<evidence type="ECO:0000256" key="1">
    <source>
        <dbReference type="ARBA" id="ARBA00004167"/>
    </source>
</evidence>
<dbReference type="Pfam" id="PF07714">
    <property type="entry name" value="PK_Tyr_Ser-Thr"/>
    <property type="match status" value="1"/>
</dbReference>
<feature type="transmembrane region" description="Helical" evidence="4">
    <location>
        <begin position="133"/>
        <end position="154"/>
    </location>
</feature>
<keyword evidence="4" id="KW-0812">Transmembrane</keyword>
<dbReference type="PROSITE" id="PS00107">
    <property type="entry name" value="PROTEIN_KINASE_ATP"/>
    <property type="match status" value="1"/>
</dbReference>
<dbReference type="GO" id="GO:0005886">
    <property type="term" value="C:plasma membrane"/>
    <property type="evidence" value="ECO:0007669"/>
    <property type="project" value="TreeGrafter"/>
</dbReference>
<dbReference type="InterPro" id="IPR050122">
    <property type="entry name" value="RTK"/>
</dbReference>
<dbReference type="InterPro" id="IPR020635">
    <property type="entry name" value="Tyr_kinase_cat_dom"/>
</dbReference>
<reference evidence="7" key="1">
    <citation type="submission" date="2025-08" db="UniProtKB">
        <authorList>
            <consortium name="RefSeq"/>
        </authorList>
    </citation>
    <scope>IDENTIFICATION</scope>
</reference>
<dbReference type="AlphaFoldDB" id="A0AAJ7BWE5"/>
<dbReference type="InterPro" id="IPR008266">
    <property type="entry name" value="Tyr_kinase_AS"/>
</dbReference>
<dbReference type="RefSeq" id="XP_015596084.1">
    <property type="nucleotide sequence ID" value="XM_015740598.2"/>
</dbReference>
<gene>
    <name evidence="7" type="primary">LOC107268134</name>
</gene>
<dbReference type="PROSITE" id="PS50011">
    <property type="entry name" value="PROTEIN_KINASE_DOM"/>
    <property type="match status" value="1"/>
</dbReference>
<dbReference type="InterPro" id="IPR011009">
    <property type="entry name" value="Kinase-like_dom_sf"/>
</dbReference>
<keyword evidence="3" id="KW-0067">ATP-binding</keyword>
<protein>
    <submittedName>
        <fullName evidence="7">High affinity nerve growth factor receptor isoform X1</fullName>
    </submittedName>
</protein>
<dbReference type="GO" id="GO:0043235">
    <property type="term" value="C:receptor complex"/>
    <property type="evidence" value="ECO:0007669"/>
    <property type="project" value="TreeGrafter"/>
</dbReference>
<dbReference type="SMART" id="SM00220">
    <property type="entry name" value="S_TKc"/>
    <property type="match status" value="1"/>
</dbReference>
<feature type="domain" description="Protein kinase" evidence="5">
    <location>
        <begin position="207"/>
        <end position="477"/>
    </location>
</feature>
<organism evidence="6 7">
    <name type="scientific">Cephus cinctus</name>
    <name type="common">Wheat stem sawfly</name>
    <dbReference type="NCBI Taxonomy" id="211228"/>
    <lineage>
        <taxon>Eukaryota</taxon>
        <taxon>Metazoa</taxon>
        <taxon>Ecdysozoa</taxon>
        <taxon>Arthropoda</taxon>
        <taxon>Hexapoda</taxon>
        <taxon>Insecta</taxon>
        <taxon>Pterygota</taxon>
        <taxon>Neoptera</taxon>
        <taxon>Endopterygota</taxon>
        <taxon>Hymenoptera</taxon>
        <taxon>Cephoidea</taxon>
        <taxon>Cephidae</taxon>
        <taxon>Cephus</taxon>
    </lineage>
</organism>
<evidence type="ECO:0000313" key="7">
    <source>
        <dbReference type="RefSeq" id="XP_015596084.1"/>
    </source>
</evidence>
<dbReference type="InterPro" id="IPR001245">
    <property type="entry name" value="Ser-Thr/Tyr_kinase_cat_dom"/>
</dbReference>
<keyword evidence="7" id="KW-0675">Receptor</keyword>
<dbReference type="Proteomes" id="UP000694920">
    <property type="component" value="Unplaced"/>
</dbReference>
<feature type="binding site" evidence="3">
    <location>
        <position position="238"/>
    </location>
    <ligand>
        <name>ATP</name>
        <dbReference type="ChEBI" id="CHEBI:30616"/>
    </ligand>
</feature>
<evidence type="ECO:0000256" key="3">
    <source>
        <dbReference type="PROSITE-ProRule" id="PRU10141"/>
    </source>
</evidence>
<dbReference type="PANTHER" id="PTHR24416">
    <property type="entry name" value="TYROSINE-PROTEIN KINASE RECEPTOR"/>
    <property type="match status" value="1"/>
</dbReference>
<sequence length="530" mass="59831">MARTRIARRKAISSAEFRSEWTITEEEKRMSEIATRLQSTVTETEIRGCSDRPNICGKEAACRSFENNTSKCVCPHDLSSPTSDLKCPNRLTVSLTPRIINIIVPSSANFTNTTTALPKTEQVQQSYQTVPEIAIVLTILVTLLLAISGITYRYRRRCLNTKCRRSSLNPSPMNLKKGVLLANKYTPNPQYFTCISPEVPILRRDCLMFLHDIGEGCFGKVYKGELRCGDSIETVAVKVLKDSASREAEDDFMREVEIMSAFRHQNILSLIGAVLRDAGNSPWMVFEYMPHGDLAEVLRANSRQLKTPTPGLPPLTTDSLYWISTQIVAGMAYLSAQRFVHRDLACRNCLVGSGLIVKIADFGMSRDIYTCDYYKIGGSRLLPVRWMSPESVMYGRFTLESDVWSFGVVLWEVYSFGKQPYYGHNNEEVVKLILQGIMLIPPDDCPPFICNIMCECWKTEPRDRLTFSDILKRLESVKEKERLCQEGSFPRPPQGPITVRSPDVLDLDGYLLPAPTTPCEYLQPLPSLID</sequence>
<dbReference type="FunFam" id="1.10.510.10:FF:001614">
    <property type="entry name" value="Nerve growth factor receptor TRKA, putative"/>
    <property type="match status" value="1"/>
</dbReference>